<evidence type="ECO:0000256" key="1">
    <source>
        <dbReference type="SAM" id="MobiDB-lite"/>
    </source>
</evidence>
<organism evidence="3 4">
    <name type="scientific">Planifilum fulgidum</name>
    <dbReference type="NCBI Taxonomy" id="201973"/>
    <lineage>
        <taxon>Bacteria</taxon>
        <taxon>Bacillati</taxon>
        <taxon>Bacillota</taxon>
        <taxon>Bacilli</taxon>
        <taxon>Bacillales</taxon>
        <taxon>Thermoactinomycetaceae</taxon>
        <taxon>Planifilum</taxon>
    </lineage>
</organism>
<gene>
    <name evidence="3" type="ORF">SAMN04488025_10992</name>
</gene>
<dbReference type="AlphaFoldDB" id="A0A1I2MTX8"/>
<evidence type="ECO:0008006" key="5">
    <source>
        <dbReference type="Google" id="ProtNLM"/>
    </source>
</evidence>
<dbReference type="OrthoDB" id="2942803at2"/>
<sequence length="136" mass="14696">MNGKTAAGLVLIAGAVVFLIGGDLGGLFALLLSAGLLVYGWRKWKASETGGGRAVGIGALIVGGILLLNWIPFLIGLLIAAVCIYFGWALIRQGREPSGFEREPGVEAEAAGQKPRWEDDFESEWKRFLERHKEDN</sequence>
<dbReference type="EMBL" id="FOOK01000009">
    <property type="protein sequence ID" value="SFF94350.1"/>
    <property type="molecule type" value="Genomic_DNA"/>
</dbReference>
<reference evidence="3 4" key="1">
    <citation type="submission" date="2016-10" db="EMBL/GenBank/DDBJ databases">
        <authorList>
            <person name="de Groot N.N."/>
        </authorList>
    </citation>
    <scope>NUCLEOTIDE SEQUENCE [LARGE SCALE GENOMIC DNA]</scope>
    <source>
        <strain evidence="3 4">DSM 44945</strain>
    </source>
</reference>
<name>A0A1I2MTX8_9BACL</name>
<feature type="transmembrane region" description="Helical" evidence="2">
    <location>
        <begin position="74"/>
        <end position="91"/>
    </location>
</feature>
<keyword evidence="2" id="KW-1133">Transmembrane helix</keyword>
<evidence type="ECO:0000256" key="2">
    <source>
        <dbReference type="SAM" id="Phobius"/>
    </source>
</evidence>
<protein>
    <recommendedName>
        <fullName evidence="5">Lia operon protein LiaI</fullName>
    </recommendedName>
</protein>
<keyword evidence="4" id="KW-1185">Reference proteome</keyword>
<keyword evidence="2" id="KW-0472">Membrane</keyword>
<feature type="transmembrane region" description="Helical" evidence="2">
    <location>
        <begin position="51"/>
        <end position="68"/>
    </location>
</feature>
<dbReference type="STRING" id="201973.SAMN04488025_10992"/>
<dbReference type="RefSeq" id="WP_092037384.1">
    <property type="nucleotide sequence ID" value="NZ_FOOK01000009.1"/>
</dbReference>
<evidence type="ECO:0000313" key="3">
    <source>
        <dbReference type="EMBL" id="SFF94350.1"/>
    </source>
</evidence>
<evidence type="ECO:0000313" key="4">
    <source>
        <dbReference type="Proteomes" id="UP000198661"/>
    </source>
</evidence>
<keyword evidence="2" id="KW-0812">Transmembrane</keyword>
<accession>A0A1I2MTX8</accession>
<proteinExistence type="predicted"/>
<dbReference type="Proteomes" id="UP000198661">
    <property type="component" value="Unassembled WGS sequence"/>
</dbReference>
<feature type="transmembrane region" description="Helical" evidence="2">
    <location>
        <begin position="6"/>
        <end position="39"/>
    </location>
</feature>
<feature type="region of interest" description="Disordered" evidence="1">
    <location>
        <begin position="97"/>
        <end position="116"/>
    </location>
</feature>